<keyword evidence="3" id="KW-1185">Reference proteome</keyword>
<proteinExistence type="predicted"/>
<keyword evidence="1" id="KW-0472">Membrane</keyword>
<accession>A0A1V4SQL1</accession>
<gene>
    <name evidence="2" type="ORF">CLHUN_09270</name>
</gene>
<feature type="transmembrane region" description="Helical" evidence="1">
    <location>
        <begin position="119"/>
        <end position="137"/>
    </location>
</feature>
<dbReference type="AlphaFoldDB" id="A0A1V4SQL1"/>
<dbReference type="Proteomes" id="UP000191554">
    <property type="component" value="Unassembled WGS sequence"/>
</dbReference>
<evidence type="ECO:0000313" key="3">
    <source>
        <dbReference type="Proteomes" id="UP000191554"/>
    </source>
</evidence>
<dbReference type="NCBIfam" id="NF041644">
    <property type="entry name" value="CBO0543_fam"/>
    <property type="match status" value="1"/>
</dbReference>
<sequence>MNAAVLLIVVFSAWKWGDWKNWQSYHATMLLSSLGNLLYNTIYYHHYLWEVKPGLFRSHTCIELIYTFIILPLTAIMLLSNLPEGVFGKFLKLVKYTVVYSVLEYIFFTYGLIKYNYGWCFLCSVLWNVMMFFIWMVHNKKPVLAYVLSIIVVVVIIRSFPVKLL</sequence>
<dbReference type="RefSeq" id="WP_080063375.1">
    <property type="nucleotide sequence ID" value="NZ_MZGX01000004.1"/>
</dbReference>
<keyword evidence="1" id="KW-0812">Transmembrane</keyword>
<feature type="transmembrane region" description="Helical" evidence="1">
    <location>
        <begin position="143"/>
        <end position="160"/>
    </location>
</feature>
<protein>
    <submittedName>
        <fullName evidence="2">Uncharacterized protein</fullName>
    </submittedName>
</protein>
<feature type="transmembrane region" description="Helical" evidence="1">
    <location>
        <begin position="94"/>
        <end position="112"/>
    </location>
</feature>
<feature type="transmembrane region" description="Helical" evidence="1">
    <location>
        <begin position="25"/>
        <end position="43"/>
    </location>
</feature>
<evidence type="ECO:0000256" key="1">
    <source>
        <dbReference type="SAM" id="Phobius"/>
    </source>
</evidence>
<organism evidence="2 3">
    <name type="scientific">Ruminiclostridium hungatei</name>
    <name type="common">Clostridium hungatei</name>
    <dbReference type="NCBI Taxonomy" id="48256"/>
    <lineage>
        <taxon>Bacteria</taxon>
        <taxon>Bacillati</taxon>
        <taxon>Bacillota</taxon>
        <taxon>Clostridia</taxon>
        <taxon>Eubacteriales</taxon>
        <taxon>Oscillospiraceae</taxon>
        <taxon>Ruminiclostridium</taxon>
    </lineage>
</organism>
<dbReference type="InterPro" id="IPR048147">
    <property type="entry name" value="CBO0543-like"/>
</dbReference>
<evidence type="ECO:0000313" key="2">
    <source>
        <dbReference type="EMBL" id="OPX45551.1"/>
    </source>
</evidence>
<dbReference type="STRING" id="48256.CLHUN_09270"/>
<reference evidence="2 3" key="1">
    <citation type="submission" date="2017-03" db="EMBL/GenBank/DDBJ databases">
        <title>Genome sequence of Clostridium hungatei DSM 14427.</title>
        <authorList>
            <person name="Poehlein A."/>
            <person name="Daniel R."/>
        </authorList>
    </citation>
    <scope>NUCLEOTIDE SEQUENCE [LARGE SCALE GENOMIC DNA]</scope>
    <source>
        <strain evidence="2 3">DSM 14427</strain>
    </source>
</reference>
<dbReference type="EMBL" id="MZGX01000004">
    <property type="protein sequence ID" value="OPX45551.1"/>
    <property type="molecule type" value="Genomic_DNA"/>
</dbReference>
<keyword evidence="1" id="KW-1133">Transmembrane helix</keyword>
<feature type="transmembrane region" description="Helical" evidence="1">
    <location>
        <begin position="64"/>
        <end position="82"/>
    </location>
</feature>
<name>A0A1V4SQL1_RUMHU</name>
<comment type="caution">
    <text evidence="2">The sequence shown here is derived from an EMBL/GenBank/DDBJ whole genome shotgun (WGS) entry which is preliminary data.</text>
</comment>